<gene>
    <name evidence="4" type="ORF">HGRIS_001782</name>
</gene>
<feature type="domain" description="DUF7788" evidence="3">
    <location>
        <begin position="337"/>
        <end position="385"/>
    </location>
</feature>
<proteinExistence type="predicted"/>
<dbReference type="InterPro" id="IPR056690">
    <property type="entry name" value="DUF7788"/>
</dbReference>
<evidence type="ECO:0000256" key="1">
    <source>
        <dbReference type="SAM" id="MobiDB-lite"/>
    </source>
</evidence>
<evidence type="ECO:0000259" key="3">
    <source>
        <dbReference type="Pfam" id="PF25043"/>
    </source>
</evidence>
<protein>
    <submittedName>
        <fullName evidence="4">Uncharacterized protein</fullName>
    </submittedName>
</protein>
<dbReference type="InterPro" id="IPR058580">
    <property type="entry name" value="DUF2828"/>
</dbReference>
<accession>A0ABR3JJA2</accession>
<feature type="domain" description="DUF2828" evidence="2">
    <location>
        <begin position="9"/>
        <end position="335"/>
    </location>
</feature>
<evidence type="ECO:0000313" key="5">
    <source>
        <dbReference type="Proteomes" id="UP001556367"/>
    </source>
</evidence>
<sequence>MPIHVSKSKRLLKSHGYWKDLLNILALATLNQLSHVDASPAFLHTYKQGLGRPNRTKVKTGDRDARIEAGRLYIQKAQAEAKASRVEAAKEAHQRIEQKLALPKYRALYIAVARLFAERLAQDLRLHEEIANLPAGANRLPLLHQISLAAKWAPSPHLSHDRQTNIATAIALILQNMQVTQFPTALTQEDLPARTHAAILRSFFQRWVLRPLREISVIPEPLMSANKWTEIKYSRVSSLSMKLHQAHFFKHDPEGFERYLLSVEEGKTKISGATLLPHELIAQVVSNSRLSQSDPSRSKMPLLQAAKQKASETQLRVVEAQWKALIDNLRASGTIENSIAVCDVSASMGSVHGRLDKKDVQPIFPAVALSLVLARLSKPPFANGFHHVFRESAIRDARPRKIAVRFRVTHGNLRLGHEHGPERRLHGAHPPARRQAPDQAGRHD</sequence>
<dbReference type="EMBL" id="JASNQZ010000006">
    <property type="protein sequence ID" value="KAL0955545.1"/>
    <property type="molecule type" value="Genomic_DNA"/>
</dbReference>
<dbReference type="Proteomes" id="UP001556367">
    <property type="component" value="Unassembled WGS sequence"/>
</dbReference>
<dbReference type="Pfam" id="PF11443">
    <property type="entry name" value="DUF2828"/>
    <property type="match status" value="1"/>
</dbReference>
<evidence type="ECO:0000259" key="2">
    <source>
        <dbReference type="Pfam" id="PF11443"/>
    </source>
</evidence>
<dbReference type="Pfam" id="PF25043">
    <property type="entry name" value="DUF7788"/>
    <property type="match status" value="1"/>
</dbReference>
<reference evidence="5" key="1">
    <citation type="submission" date="2024-06" db="EMBL/GenBank/DDBJ databases">
        <title>Multi-omics analyses provide insights into the biosynthesis of the anticancer antibiotic pleurotin in Hohenbuehelia grisea.</title>
        <authorList>
            <person name="Weaver J.A."/>
            <person name="Alberti F."/>
        </authorList>
    </citation>
    <scope>NUCLEOTIDE SEQUENCE [LARGE SCALE GENOMIC DNA]</scope>
    <source>
        <strain evidence="5">T-177</strain>
    </source>
</reference>
<keyword evidence="5" id="KW-1185">Reference proteome</keyword>
<evidence type="ECO:0000313" key="4">
    <source>
        <dbReference type="EMBL" id="KAL0955545.1"/>
    </source>
</evidence>
<organism evidence="4 5">
    <name type="scientific">Hohenbuehelia grisea</name>
    <dbReference type="NCBI Taxonomy" id="104357"/>
    <lineage>
        <taxon>Eukaryota</taxon>
        <taxon>Fungi</taxon>
        <taxon>Dikarya</taxon>
        <taxon>Basidiomycota</taxon>
        <taxon>Agaricomycotina</taxon>
        <taxon>Agaricomycetes</taxon>
        <taxon>Agaricomycetidae</taxon>
        <taxon>Agaricales</taxon>
        <taxon>Pleurotineae</taxon>
        <taxon>Pleurotaceae</taxon>
        <taxon>Hohenbuehelia</taxon>
    </lineage>
</organism>
<comment type="caution">
    <text evidence="4">The sequence shown here is derived from an EMBL/GenBank/DDBJ whole genome shotgun (WGS) entry which is preliminary data.</text>
</comment>
<feature type="region of interest" description="Disordered" evidence="1">
    <location>
        <begin position="413"/>
        <end position="444"/>
    </location>
</feature>
<dbReference type="PANTHER" id="PTHR31373">
    <property type="entry name" value="OS06G0652100 PROTEIN"/>
    <property type="match status" value="1"/>
</dbReference>
<feature type="compositionally biased region" description="Basic and acidic residues" evidence="1">
    <location>
        <begin position="415"/>
        <end position="425"/>
    </location>
</feature>
<dbReference type="PANTHER" id="PTHR31373:SF27">
    <property type="entry name" value="TROVE DOMAIN-CONTAINING PROTEIN"/>
    <property type="match status" value="1"/>
</dbReference>
<dbReference type="InterPro" id="IPR011205">
    <property type="entry name" value="UCP015417_vWA"/>
</dbReference>
<name>A0ABR3JJA2_9AGAR</name>